<comment type="caution">
    <text evidence="2">The sequence shown here is derived from an EMBL/GenBank/DDBJ whole genome shotgun (WGS) entry which is preliminary data.</text>
</comment>
<dbReference type="Proteomes" id="UP000265520">
    <property type="component" value="Unassembled WGS sequence"/>
</dbReference>
<evidence type="ECO:0000313" key="3">
    <source>
        <dbReference type="Proteomes" id="UP000265520"/>
    </source>
</evidence>
<feature type="region of interest" description="Disordered" evidence="1">
    <location>
        <begin position="49"/>
        <end position="68"/>
    </location>
</feature>
<evidence type="ECO:0000256" key="1">
    <source>
        <dbReference type="SAM" id="MobiDB-lite"/>
    </source>
</evidence>
<organism evidence="2 3">
    <name type="scientific">Trifolium medium</name>
    <dbReference type="NCBI Taxonomy" id="97028"/>
    <lineage>
        <taxon>Eukaryota</taxon>
        <taxon>Viridiplantae</taxon>
        <taxon>Streptophyta</taxon>
        <taxon>Embryophyta</taxon>
        <taxon>Tracheophyta</taxon>
        <taxon>Spermatophyta</taxon>
        <taxon>Magnoliopsida</taxon>
        <taxon>eudicotyledons</taxon>
        <taxon>Gunneridae</taxon>
        <taxon>Pentapetalae</taxon>
        <taxon>rosids</taxon>
        <taxon>fabids</taxon>
        <taxon>Fabales</taxon>
        <taxon>Fabaceae</taxon>
        <taxon>Papilionoideae</taxon>
        <taxon>50 kb inversion clade</taxon>
        <taxon>NPAAA clade</taxon>
        <taxon>Hologalegina</taxon>
        <taxon>IRL clade</taxon>
        <taxon>Trifolieae</taxon>
        <taxon>Trifolium</taxon>
    </lineage>
</organism>
<accession>A0A392TE96</accession>
<protein>
    <submittedName>
        <fullName evidence="2">Uncharacterized protein</fullName>
    </submittedName>
</protein>
<reference evidence="2 3" key="1">
    <citation type="journal article" date="2018" name="Front. Plant Sci.">
        <title>Red Clover (Trifolium pratense) and Zigzag Clover (T. medium) - A Picture of Genomic Similarities and Differences.</title>
        <authorList>
            <person name="Dluhosova J."/>
            <person name="Istvanek J."/>
            <person name="Nedelnik J."/>
            <person name="Repkova J."/>
        </authorList>
    </citation>
    <scope>NUCLEOTIDE SEQUENCE [LARGE SCALE GENOMIC DNA]</scope>
    <source>
        <strain evidence="3">cv. 10/8</strain>
        <tissue evidence="2">Leaf</tissue>
    </source>
</reference>
<feature type="non-terminal residue" evidence="2">
    <location>
        <position position="1"/>
    </location>
</feature>
<dbReference type="EMBL" id="LXQA010560185">
    <property type="protein sequence ID" value="MCI59262.1"/>
    <property type="molecule type" value="Genomic_DNA"/>
</dbReference>
<name>A0A392TE96_9FABA</name>
<sequence>QQNKSVPVLLARRGLAMTGENKSGAKFLLAMLGDSWRASRYLSPRMARRPLQEHARSLQGSPDDGACS</sequence>
<keyword evidence="3" id="KW-1185">Reference proteome</keyword>
<evidence type="ECO:0000313" key="2">
    <source>
        <dbReference type="EMBL" id="MCI59262.1"/>
    </source>
</evidence>
<proteinExistence type="predicted"/>
<dbReference type="AlphaFoldDB" id="A0A392TE96"/>